<feature type="transmembrane region" description="Helical" evidence="1">
    <location>
        <begin position="260"/>
        <end position="278"/>
    </location>
</feature>
<dbReference type="Proteomes" id="UP000800040">
    <property type="component" value="Unassembled WGS sequence"/>
</dbReference>
<accession>A0A6A5KDR7</accession>
<proteinExistence type="predicted"/>
<evidence type="ECO:0000313" key="4">
    <source>
        <dbReference type="Proteomes" id="UP000800040"/>
    </source>
</evidence>
<keyword evidence="1" id="KW-1133">Transmembrane helix</keyword>
<gene>
    <name evidence="3" type="ORF">BDW02DRAFT_597308</name>
</gene>
<keyword evidence="1" id="KW-0812">Transmembrane</keyword>
<dbReference type="OrthoDB" id="3795611at2759"/>
<protein>
    <recommendedName>
        <fullName evidence="2">DUF6594 domain-containing protein</fullName>
    </recommendedName>
</protein>
<reference evidence="3" key="1">
    <citation type="submission" date="2020-01" db="EMBL/GenBank/DDBJ databases">
        <authorList>
            <consortium name="DOE Joint Genome Institute"/>
            <person name="Haridas S."/>
            <person name="Albert R."/>
            <person name="Binder M."/>
            <person name="Bloem J."/>
            <person name="Labutti K."/>
            <person name="Salamov A."/>
            <person name="Andreopoulos B."/>
            <person name="Baker S.E."/>
            <person name="Barry K."/>
            <person name="Bills G."/>
            <person name="Bluhm B.H."/>
            <person name="Cannon C."/>
            <person name="Castanera R."/>
            <person name="Culley D.E."/>
            <person name="Daum C."/>
            <person name="Ezra D."/>
            <person name="Gonzalez J.B."/>
            <person name="Henrissat B."/>
            <person name="Kuo A."/>
            <person name="Liang C."/>
            <person name="Lipzen A."/>
            <person name="Lutzoni F."/>
            <person name="Magnuson J."/>
            <person name="Mondo S."/>
            <person name="Nolan M."/>
            <person name="Ohm R."/>
            <person name="Pangilinan J."/>
            <person name="Park H.-J."/>
            <person name="Ramirez L."/>
            <person name="Alfaro M."/>
            <person name="Sun H."/>
            <person name="Tritt A."/>
            <person name="Yoshinaga Y."/>
            <person name="Zwiers L.-H."/>
            <person name="Turgeon B.G."/>
            <person name="Goodwin S.B."/>
            <person name="Spatafora J.W."/>
            <person name="Crous P.W."/>
            <person name="Grigoriev I.V."/>
        </authorList>
    </citation>
    <scope>NUCLEOTIDE SEQUENCE</scope>
    <source>
        <strain evidence="3">P77</strain>
    </source>
</reference>
<dbReference type="EMBL" id="ML975287">
    <property type="protein sequence ID" value="KAF1835428.1"/>
    <property type="molecule type" value="Genomic_DNA"/>
</dbReference>
<dbReference type="AlphaFoldDB" id="A0A6A5KDR7"/>
<dbReference type="InterPro" id="IPR046529">
    <property type="entry name" value="DUF6594"/>
</dbReference>
<feature type="transmembrane region" description="Helical" evidence="1">
    <location>
        <begin position="233"/>
        <end position="253"/>
    </location>
</feature>
<evidence type="ECO:0000256" key="1">
    <source>
        <dbReference type="SAM" id="Phobius"/>
    </source>
</evidence>
<keyword evidence="4" id="KW-1185">Reference proteome</keyword>
<organism evidence="3 4">
    <name type="scientific">Decorospora gaudefroyi</name>
    <dbReference type="NCBI Taxonomy" id="184978"/>
    <lineage>
        <taxon>Eukaryota</taxon>
        <taxon>Fungi</taxon>
        <taxon>Dikarya</taxon>
        <taxon>Ascomycota</taxon>
        <taxon>Pezizomycotina</taxon>
        <taxon>Dothideomycetes</taxon>
        <taxon>Pleosporomycetidae</taxon>
        <taxon>Pleosporales</taxon>
        <taxon>Pleosporineae</taxon>
        <taxon>Pleosporaceae</taxon>
        <taxon>Decorospora</taxon>
    </lineage>
</organism>
<evidence type="ECO:0000313" key="3">
    <source>
        <dbReference type="EMBL" id="KAF1835428.1"/>
    </source>
</evidence>
<evidence type="ECO:0000259" key="2">
    <source>
        <dbReference type="Pfam" id="PF20237"/>
    </source>
</evidence>
<dbReference type="Pfam" id="PF20237">
    <property type="entry name" value="DUF6594"/>
    <property type="match status" value="1"/>
</dbReference>
<sequence>MTTNHHPDWNSSEAPSVKDRIVALNIHDTLFERIAEFPEAAIKMRFGKESALASSYVEGEVFRCGRAAYSYIRENAKPGKIIENDVEFRRVMDDLVNILLRYGLVHENSKRLNWSPSPSNVFMRMFRISNRTGPGNDGLRAANGEMTLMYRQEGEPIPFYLMAEDNEDLEPMAQFVMVWLMNPVNDWIIAPAQRFWHRMPFYPRKRLHGESDDPEAYGVDVVNSRTLSAVANALVYVIAILILLAPIATFNTIQGQTLRIAIMPFFCLVLVGAAQLMGSSTTPMFTLVTTFFQVMTIYVATSE</sequence>
<keyword evidence="1" id="KW-0472">Membrane</keyword>
<name>A0A6A5KDR7_9PLEO</name>
<feature type="domain" description="DUF6594" evidence="2">
    <location>
        <begin position="182"/>
        <end position="295"/>
    </location>
</feature>